<gene>
    <name evidence="1" type="ORF">MARGE09_P1947</name>
</gene>
<evidence type="ECO:0000313" key="1">
    <source>
        <dbReference type="EMBL" id="BCD97746.1"/>
    </source>
</evidence>
<dbReference type="AlphaFoldDB" id="A0AAN1WHJ4"/>
<evidence type="ECO:0000313" key="2">
    <source>
        <dbReference type="Proteomes" id="UP001320119"/>
    </source>
</evidence>
<sequence length="178" mass="19998">MKGVKKDVLFGEIDTRGESCSLEFAGVVSVARRLQPRGFANQINRLLRESGGSVEAIEHTSDPDFYVILDKLSKADIDCIYIGRRTDQNSAVKATLDCSLFLSDGLFRVVPQWCSYKDTRADEIVGGLIEPLFKNELIDIVYIDYGQDEFEKLPDSIEEASRALFSLSGYPKYKKEVL</sequence>
<dbReference type="EMBL" id="AP023086">
    <property type="protein sequence ID" value="BCD97746.1"/>
    <property type="molecule type" value="Genomic_DNA"/>
</dbReference>
<dbReference type="KEGG" id="marq:MARGE09_P1947"/>
<reference evidence="1 2" key="1">
    <citation type="journal article" date="2022" name="IScience">
        <title>An ultrasensitive nanofiber-based assay for enzymatic hydrolysis and deep-sea microbial degradation of cellulose.</title>
        <authorList>
            <person name="Tsudome M."/>
            <person name="Tachioka M."/>
            <person name="Miyazaki M."/>
            <person name="Uchimura K."/>
            <person name="Tsuda M."/>
            <person name="Takaki Y."/>
            <person name="Deguchi S."/>
        </authorList>
    </citation>
    <scope>NUCLEOTIDE SEQUENCE [LARGE SCALE GENOMIC DNA]</scope>
    <source>
        <strain evidence="1 2">GE09</strain>
    </source>
</reference>
<proteinExistence type="predicted"/>
<accession>A0AAN1WHJ4</accession>
<keyword evidence="2" id="KW-1185">Reference proteome</keyword>
<protein>
    <submittedName>
        <fullName evidence="1">Uncharacterized protein</fullName>
    </submittedName>
</protein>
<organism evidence="1 2">
    <name type="scientific">Marinagarivorans cellulosilyticus</name>
    <dbReference type="NCBI Taxonomy" id="2721545"/>
    <lineage>
        <taxon>Bacteria</taxon>
        <taxon>Pseudomonadati</taxon>
        <taxon>Pseudomonadota</taxon>
        <taxon>Gammaproteobacteria</taxon>
        <taxon>Cellvibrionales</taxon>
        <taxon>Cellvibrionaceae</taxon>
        <taxon>Marinagarivorans</taxon>
    </lineage>
</organism>
<name>A0AAN1WHJ4_9GAMM</name>
<dbReference type="RefSeq" id="WP_236987222.1">
    <property type="nucleotide sequence ID" value="NZ_AP023086.1"/>
</dbReference>
<dbReference type="Proteomes" id="UP001320119">
    <property type="component" value="Chromosome"/>
</dbReference>